<evidence type="ECO:0000256" key="1">
    <source>
        <dbReference type="ARBA" id="ARBA00003019"/>
    </source>
</evidence>
<keyword evidence="7 13" id="KW-1133">Transmembrane helix</keyword>
<feature type="transmembrane region" description="Helical" evidence="13">
    <location>
        <begin position="362"/>
        <end position="381"/>
    </location>
</feature>
<feature type="transmembrane region" description="Helical" evidence="13">
    <location>
        <begin position="388"/>
        <end position="407"/>
    </location>
</feature>
<keyword evidence="15" id="KW-1185">Reference proteome</keyword>
<feature type="transmembrane region" description="Helical" evidence="13">
    <location>
        <begin position="65"/>
        <end position="84"/>
    </location>
</feature>
<feature type="transmembrane region" description="Helical" evidence="13">
    <location>
        <begin position="192"/>
        <end position="221"/>
    </location>
</feature>
<evidence type="ECO:0000256" key="6">
    <source>
        <dbReference type="ARBA" id="ARBA00022692"/>
    </source>
</evidence>
<dbReference type="InterPro" id="IPR008509">
    <property type="entry name" value="MOT2/MFSD5"/>
</dbReference>
<dbReference type="AlphaFoldDB" id="A0AAD9HXJ7"/>
<evidence type="ECO:0000256" key="2">
    <source>
        <dbReference type="ARBA" id="ARBA00004651"/>
    </source>
</evidence>
<dbReference type="InterPro" id="IPR036259">
    <property type="entry name" value="MFS_trans_sf"/>
</dbReference>
<protein>
    <recommendedName>
        <fullName evidence="3">Molybdate-anion transporter</fullName>
    </recommendedName>
    <alternativeName>
        <fullName evidence="10">Major facilitator superfamily domain-containing protein 5</fullName>
    </alternativeName>
    <alternativeName>
        <fullName evidence="11">Molybdate transporter 2 homolog</fullName>
    </alternativeName>
</protein>
<feature type="transmembrane region" description="Helical" evidence="13">
    <location>
        <begin position="148"/>
        <end position="171"/>
    </location>
</feature>
<keyword evidence="5" id="KW-1003">Cell membrane</keyword>
<feature type="transmembrane region" description="Helical" evidence="13">
    <location>
        <begin position="419"/>
        <end position="438"/>
    </location>
</feature>
<accession>A0AAD9HXJ7</accession>
<dbReference type="GO" id="GO:0015098">
    <property type="term" value="F:molybdate ion transmembrane transporter activity"/>
    <property type="evidence" value="ECO:0007669"/>
    <property type="project" value="InterPro"/>
</dbReference>
<feature type="transmembrane region" description="Helical" evidence="13">
    <location>
        <begin position="96"/>
        <end position="117"/>
    </location>
</feature>
<keyword evidence="9 13" id="KW-0472">Membrane</keyword>
<dbReference type="GO" id="GO:0005886">
    <property type="term" value="C:plasma membrane"/>
    <property type="evidence" value="ECO:0007669"/>
    <property type="project" value="UniProtKB-SubCell"/>
</dbReference>
<name>A0AAD9HXJ7_9PEZI</name>
<feature type="transmembrane region" description="Helical" evidence="13">
    <location>
        <begin position="450"/>
        <end position="470"/>
    </location>
</feature>
<dbReference type="GO" id="GO:0006811">
    <property type="term" value="P:monoatomic ion transport"/>
    <property type="evidence" value="ECO:0007669"/>
    <property type="project" value="UniProtKB-KW"/>
</dbReference>
<evidence type="ECO:0000313" key="14">
    <source>
        <dbReference type="EMBL" id="KAK2066740.1"/>
    </source>
</evidence>
<reference evidence="14" key="1">
    <citation type="journal article" date="2023" name="Mol. Plant Microbe Interact.">
        <title>Elucidating the Obligate Nature and Biological Capacity of an Invasive Fungal Corn Pathogen.</title>
        <authorList>
            <person name="MacCready J.S."/>
            <person name="Roggenkamp E.M."/>
            <person name="Gdanetz K."/>
            <person name="Chilvers M.I."/>
        </authorList>
    </citation>
    <scope>NUCLEOTIDE SEQUENCE</scope>
    <source>
        <strain evidence="14">PM02</strain>
    </source>
</reference>
<feature type="transmembrane region" description="Helical" evidence="13">
    <location>
        <begin position="269"/>
        <end position="290"/>
    </location>
</feature>
<feature type="region of interest" description="Disordered" evidence="12">
    <location>
        <begin position="35"/>
        <end position="54"/>
    </location>
</feature>
<keyword evidence="8" id="KW-0406">Ion transport</keyword>
<dbReference type="Pfam" id="PF05631">
    <property type="entry name" value="MFS_5"/>
    <property type="match status" value="1"/>
</dbReference>
<evidence type="ECO:0000313" key="15">
    <source>
        <dbReference type="Proteomes" id="UP001217918"/>
    </source>
</evidence>
<dbReference type="PANTHER" id="PTHR23516">
    <property type="entry name" value="SAM (S-ADENOSYL METHIONINE) TRANSPORTER"/>
    <property type="match status" value="1"/>
</dbReference>
<comment type="function">
    <text evidence="1">Mediates high-affinity intracellular uptake of the rare oligo-element molybdenum.</text>
</comment>
<evidence type="ECO:0000256" key="10">
    <source>
        <dbReference type="ARBA" id="ARBA00030646"/>
    </source>
</evidence>
<evidence type="ECO:0000256" key="9">
    <source>
        <dbReference type="ARBA" id="ARBA00023136"/>
    </source>
</evidence>
<comment type="caution">
    <text evidence="14">The sequence shown here is derived from an EMBL/GenBank/DDBJ whole genome shotgun (WGS) entry which is preliminary data.</text>
</comment>
<proteinExistence type="predicted"/>
<evidence type="ECO:0000256" key="12">
    <source>
        <dbReference type="SAM" id="MobiDB-lite"/>
    </source>
</evidence>
<evidence type="ECO:0000256" key="5">
    <source>
        <dbReference type="ARBA" id="ARBA00022475"/>
    </source>
</evidence>
<evidence type="ECO:0000256" key="4">
    <source>
        <dbReference type="ARBA" id="ARBA00022448"/>
    </source>
</evidence>
<dbReference type="EMBL" id="JAQQPM010000001">
    <property type="protein sequence ID" value="KAK2066740.1"/>
    <property type="molecule type" value="Genomic_DNA"/>
</dbReference>
<feature type="transmembrane region" description="Helical" evidence="13">
    <location>
        <begin position="319"/>
        <end position="342"/>
    </location>
</feature>
<evidence type="ECO:0000256" key="11">
    <source>
        <dbReference type="ARBA" id="ARBA00032555"/>
    </source>
</evidence>
<keyword evidence="6 13" id="KW-0812">Transmembrane</keyword>
<organism evidence="14 15">
    <name type="scientific">Phyllachora maydis</name>
    <dbReference type="NCBI Taxonomy" id="1825666"/>
    <lineage>
        <taxon>Eukaryota</taxon>
        <taxon>Fungi</taxon>
        <taxon>Dikarya</taxon>
        <taxon>Ascomycota</taxon>
        <taxon>Pezizomycotina</taxon>
        <taxon>Sordariomycetes</taxon>
        <taxon>Sordariomycetidae</taxon>
        <taxon>Phyllachorales</taxon>
        <taxon>Phyllachoraceae</taxon>
        <taxon>Phyllachora</taxon>
    </lineage>
</organism>
<evidence type="ECO:0000256" key="3">
    <source>
        <dbReference type="ARBA" id="ARBA00021242"/>
    </source>
</evidence>
<keyword evidence="4" id="KW-0813">Transport</keyword>
<evidence type="ECO:0000256" key="7">
    <source>
        <dbReference type="ARBA" id="ARBA00022989"/>
    </source>
</evidence>
<comment type="subcellular location">
    <subcellularLocation>
        <location evidence="2">Cell membrane</location>
        <topology evidence="2">Multi-pass membrane protein</topology>
    </subcellularLocation>
</comment>
<evidence type="ECO:0000256" key="8">
    <source>
        <dbReference type="ARBA" id="ARBA00023065"/>
    </source>
</evidence>
<evidence type="ECO:0000256" key="13">
    <source>
        <dbReference type="SAM" id="Phobius"/>
    </source>
</evidence>
<dbReference type="SUPFAM" id="SSF103473">
    <property type="entry name" value="MFS general substrate transporter"/>
    <property type="match status" value="1"/>
</dbReference>
<dbReference type="PANTHER" id="PTHR23516:SF1">
    <property type="entry name" value="MOLYBDATE-ANION TRANSPORTER"/>
    <property type="match status" value="1"/>
</dbReference>
<dbReference type="Proteomes" id="UP001217918">
    <property type="component" value="Unassembled WGS sequence"/>
</dbReference>
<gene>
    <name evidence="14" type="ORF">P8C59_000529</name>
</gene>
<feature type="transmembrane region" description="Helical" evidence="13">
    <location>
        <begin position="6"/>
        <end position="26"/>
    </location>
</feature>
<dbReference type="Gene3D" id="1.20.1250.20">
    <property type="entry name" value="MFS general substrate transporter like domains"/>
    <property type="match status" value="1"/>
</dbReference>
<sequence length="518" mass="55261">MEIDIYWTSLLLLLAPVVLFTGRWLLPQTTWARGRKGETAGHDGTSEKPPNDEEARRFRRKFLQVYLLVMGSEWLQGPYMYALLRDEKKRGEATVATLFVTAYVAAAAAALATGFLADRFGRRRACLAFCALHSLASLSVLADRLAVLLAGRVLAGVALTLLWTVFESWMVTEFRARGFDEDAARSRSGLSLATMFGVMTTSNCLAAILGGVVAHCLVLAFGSRMSPFVVGPILEAVAVGLMLKDWNENYGCEATPSLPVATQIGDPKVWILSLVTCCFEGTNFLVLFFWPGMFRQAHARSRPSAPAEDPSGGTSTEDAVPFGVIFGSFMAAMILGAMLFNAVVPSSCSASSRNTSFLQPHVLLGAAMLGAGLSLLGAVLATSEAATLLAFLLFEACNGFYVPGVAHQRGILIDGTNRAGLYGLMKLPLFGFVVVALCTTVEDPHHRRAVLIACCVTLVGASVLSGLGLGQGGGRGLLPSTEMGLGVVRVSDDTAEEQALERRSLGRVSTESEKGAYL</sequence>